<dbReference type="RefSeq" id="WP_063757477.1">
    <property type="nucleotide sequence ID" value="NZ_JBHEZZ010000005.1"/>
</dbReference>
<dbReference type="PIRSF" id="PIRSF036625">
    <property type="entry name" value="GAF_ANTAR"/>
    <property type="match status" value="1"/>
</dbReference>
<keyword evidence="2" id="KW-0804">Transcription</keyword>
<dbReference type="InterPro" id="IPR012074">
    <property type="entry name" value="GAF_ANTAR"/>
</dbReference>
<evidence type="ECO:0000256" key="2">
    <source>
        <dbReference type="ARBA" id="ARBA00023163"/>
    </source>
</evidence>
<keyword evidence="1" id="KW-0805">Transcription regulation</keyword>
<keyword evidence="5" id="KW-1185">Reference proteome</keyword>
<proteinExistence type="predicted"/>
<dbReference type="Proteomes" id="UP001592528">
    <property type="component" value="Unassembled WGS sequence"/>
</dbReference>
<organism evidence="4 5">
    <name type="scientific">Streptacidiphilus cavernicola</name>
    <dbReference type="NCBI Taxonomy" id="3342716"/>
    <lineage>
        <taxon>Bacteria</taxon>
        <taxon>Bacillati</taxon>
        <taxon>Actinomycetota</taxon>
        <taxon>Actinomycetes</taxon>
        <taxon>Kitasatosporales</taxon>
        <taxon>Streptomycetaceae</taxon>
        <taxon>Streptacidiphilus</taxon>
    </lineage>
</organism>
<dbReference type="SMART" id="SM01012">
    <property type="entry name" value="ANTAR"/>
    <property type="match status" value="1"/>
</dbReference>
<evidence type="ECO:0000313" key="4">
    <source>
        <dbReference type="EMBL" id="MFC1402086.1"/>
    </source>
</evidence>
<reference evidence="4 5" key="1">
    <citation type="submission" date="2024-09" db="EMBL/GenBank/DDBJ databases">
        <authorList>
            <person name="Lee S.D."/>
        </authorList>
    </citation>
    <scope>NUCLEOTIDE SEQUENCE [LARGE SCALE GENOMIC DNA]</scope>
    <source>
        <strain evidence="4 5">N1-5</strain>
    </source>
</reference>
<dbReference type="InterPro" id="IPR003018">
    <property type="entry name" value="GAF"/>
</dbReference>
<name>A0ABV6UKV5_9ACTN</name>
<sequence length="244" mass="25928">MPIDAQLNEVFADLAEVLVSDFDLADLLHRLAGASVRVSDAVGAGIVVVDQQGRLRDVAYSSEDVRRLERFQLEYEEGPCVACHAGGQSVHEPDLAAAAVRWPRFVPRATAMGVRSADALPLRMQGRTVGALNLFHAEVGPTPPAKLRAVQALADLAMLGIVQHGSGTTSVRSVQASVRDALSDRSMIERAKGMLAEHGQLTMDEAFLRLLRYAELNATGLTQTAAELSRTPGHAATVLAATAG</sequence>
<dbReference type="Pfam" id="PF03861">
    <property type="entry name" value="ANTAR"/>
    <property type="match status" value="1"/>
</dbReference>
<dbReference type="EMBL" id="JBHEZZ010000005">
    <property type="protein sequence ID" value="MFC1402086.1"/>
    <property type="molecule type" value="Genomic_DNA"/>
</dbReference>
<feature type="domain" description="ANTAR" evidence="3">
    <location>
        <begin position="168"/>
        <end position="229"/>
    </location>
</feature>
<gene>
    <name evidence="4" type="ORF">ACEZDJ_12390</name>
</gene>
<dbReference type="InterPro" id="IPR005561">
    <property type="entry name" value="ANTAR"/>
</dbReference>
<dbReference type="PROSITE" id="PS50921">
    <property type="entry name" value="ANTAR"/>
    <property type="match status" value="1"/>
</dbReference>
<protein>
    <submittedName>
        <fullName evidence="4">GAF and ANTAR domain-containing protein</fullName>
    </submittedName>
</protein>
<evidence type="ECO:0000313" key="5">
    <source>
        <dbReference type="Proteomes" id="UP001592528"/>
    </source>
</evidence>
<evidence type="ECO:0000259" key="3">
    <source>
        <dbReference type="PROSITE" id="PS50921"/>
    </source>
</evidence>
<dbReference type="InterPro" id="IPR029016">
    <property type="entry name" value="GAF-like_dom_sf"/>
</dbReference>
<dbReference type="Gene3D" id="1.10.10.10">
    <property type="entry name" value="Winged helix-like DNA-binding domain superfamily/Winged helix DNA-binding domain"/>
    <property type="match status" value="1"/>
</dbReference>
<accession>A0ABV6UKV5</accession>
<evidence type="ECO:0000256" key="1">
    <source>
        <dbReference type="ARBA" id="ARBA00023015"/>
    </source>
</evidence>
<dbReference type="SUPFAM" id="SSF55781">
    <property type="entry name" value="GAF domain-like"/>
    <property type="match status" value="1"/>
</dbReference>
<dbReference type="InterPro" id="IPR036388">
    <property type="entry name" value="WH-like_DNA-bd_sf"/>
</dbReference>
<dbReference type="Gene3D" id="3.30.450.40">
    <property type="match status" value="1"/>
</dbReference>
<comment type="caution">
    <text evidence="4">The sequence shown here is derived from an EMBL/GenBank/DDBJ whole genome shotgun (WGS) entry which is preliminary data.</text>
</comment>
<dbReference type="Pfam" id="PF13185">
    <property type="entry name" value="GAF_2"/>
    <property type="match status" value="1"/>
</dbReference>